<evidence type="ECO:0000313" key="2">
    <source>
        <dbReference type="EMBL" id="QEL18175.1"/>
    </source>
</evidence>
<dbReference type="RefSeq" id="WP_149112703.1">
    <property type="nucleotide sequence ID" value="NZ_CP042425.1"/>
</dbReference>
<reference evidence="3" key="1">
    <citation type="submission" date="2019-08" db="EMBL/GenBank/DDBJ databases">
        <title>Limnoglobus roseus gen. nov., sp. nov., a novel freshwater planctomycete with a giant genome from the family Gemmataceae.</title>
        <authorList>
            <person name="Kulichevskaya I.S."/>
            <person name="Naumoff D.G."/>
            <person name="Miroshnikov K."/>
            <person name="Ivanova A."/>
            <person name="Philippov D.A."/>
            <person name="Hakobyan A."/>
            <person name="Rijpstra I.C."/>
            <person name="Sinninghe Damste J.S."/>
            <person name="Liesack W."/>
            <person name="Dedysh S.N."/>
        </authorList>
    </citation>
    <scope>NUCLEOTIDE SEQUENCE [LARGE SCALE GENOMIC DNA]</scope>
    <source>
        <strain evidence="3">PX52</strain>
    </source>
</reference>
<protein>
    <submittedName>
        <fullName evidence="2">Uncharacterized protein</fullName>
    </submittedName>
</protein>
<keyword evidence="3" id="KW-1185">Reference proteome</keyword>
<feature type="region of interest" description="Disordered" evidence="1">
    <location>
        <begin position="85"/>
        <end position="120"/>
    </location>
</feature>
<name>A0A5C1AHR0_9BACT</name>
<evidence type="ECO:0000256" key="1">
    <source>
        <dbReference type="SAM" id="MobiDB-lite"/>
    </source>
</evidence>
<feature type="compositionally biased region" description="Polar residues" evidence="1">
    <location>
        <begin position="85"/>
        <end position="94"/>
    </location>
</feature>
<evidence type="ECO:0000313" key="3">
    <source>
        <dbReference type="Proteomes" id="UP000324974"/>
    </source>
</evidence>
<sequence>MSVPPSPRHAYFDAYDAKGQKLLPQPFNFTVYSGGREALELLKTEFNVGTLTEGNPSQTVDIVGLSALRDNVPLPVLAVSNNDQHVTIGTPQPLSSESLEEYSRSASTPATPSGQAPPPIYYRSGYRIPVTVSREAGGRTMDVGAFDREVYVSGGPGVTLKKPLRAHIQGTVAGVIQLEGATKIDFGSYDSSVAHKKEARLWTEKKDIDIDVVADQTQPNFLKVTLGKATAEAGRTYWPLTVQIPAKEGRSSPWEGIIYLRTKGPNPTNIRIQVSGHGR</sequence>
<proteinExistence type="predicted"/>
<organism evidence="2 3">
    <name type="scientific">Limnoglobus roseus</name>
    <dbReference type="NCBI Taxonomy" id="2598579"/>
    <lineage>
        <taxon>Bacteria</taxon>
        <taxon>Pseudomonadati</taxon>
        <taxon>Planctomycetota</taxon>
        <taxon>Planctomycetia</taxon>
        <taxon>Gemmatales</taxon>
        <taxon>Gemmataceae</taxon>
        <taxon>Limnoglobus</taxon>
    </lineage>
</organism>
<dbReference type="AlphaFoldDB" id="A0A5C1AHR0"/>
<dbReference type="KEGG" id="lrs:PX52LOC_05189"/>
<gene>
    <name evidence="2" type="ORF">PX52LOC_05189</name>
</gene>
<accession>A0A5C1AHR0</accession>
<dbReference type="EMBL" id="CP042425">
    <property type="protein sequence ID" value="QEL18175.1"/>
    <property type="molecule type" value="Genomic_DNA"/>
</dbReference>
<dbReference type="Proteomes" id="UP000324974">
    <property type="component" value="Chromosome"/>
</dbReference>